<evidence type="ECO:0000313" key="5">
    <source>
        <dbReference type="EMBL" id="GAA4097368.1"/>
    </source>
</evidence>
<dbReference type="InterPro" id="IPR000524">
    <property type="entry name" value="Tscrpt_reg_HTH_GntR"/>
</dbReference>
<name>A0ABP7WWW3_9ACTN</name>
<keyword evidence="6" id="KW-1185">Reference proteome</keyword>
<dbReference type="SUPFAM" id="SSF48008">
    <property type="entry name" value="GntR ligand-binding domain-like"/>
    <property type="match status" value="1"/>
</dbReference>
<keyword evidence="2" id="KW-0238">DNA-binding</keyword>
<protein>
    <submittedName>
        <fullName evidence="5">GntR family transcriptional regulator</fullName>
    </submittedName>
</protein>
<dbReference type="InterPro" id="IPR036390">
    <property type="entry name" value="WH_DNA-bd_sf"/>
</dbReference>
<dbReference type="Pfam" id="PF07729">
    <property type="entry name" value="FCD"/>
    <property type="match status" value="1"/>
</dbReference>
<dbReference type="Pfam" id="PF00392">
    <property type="entry name" value="GntR"/>
    <property type="match status" value="1"/>
</dbReference>
<feature type="domain" description="HTH gntR-type" evidence="4">
    <location>
        <begin position="38"/>
        <end position="105"/>
    </location>
</feature>
<dbReference type="SMART" id="SM00345">
    <property type="entry name" value="HTH_GNTR"/>
    <property type="match status" value="1"/>
</dbReference>
<evidence type="ECO:0000313" key="6">
    <source>
        <dbReference type="Proteomes" id="UP001500683"/>
    </source>
</evidence>
<proteinExistence type="predicted"/>
<evidence type="ECO:0000256" key="1">
    <source>
        <dbReference type="ARBA" id="ARBA00023015"/>
    </source>
</evidence>
<dbReference type="InterPro" id="IPR008920">
    <property type="entry name" value="TF_FadR/GntR_C"/>
</dbReference>
<dbReference type="Gene3D" id="1.10.10.10">
    <property type="entry name" value="Winged helix-like DNA-binding domain superfamily/Winged helix DNA-binding domain"/>
    <property type="match status" value="1"/>
</dbReference>
<evidence type="ECO:0000256" key="3">
    <source>
        <dbReference type="ARBA" id="ARBA00023163"/>
    </source>
</evidence>
<gene>
    <name evidence="5" type="ORF">GCM10022214_71740</name>
</gene>
<dbReference type="PANTHER" id="PTHR43537:SF45">
    <property type="entry name" value="GNTR FAMILY REGULATORY PROTEIN"/>
    <property type="match status" value="1"/>
</dbReference>
<dbReference type="SUPFAM" id="SSF46785">
    <property type="entry name" value="Winged helix' DNA-binding domain"/>
    <property type="match status" value="1"/>
</dbReference>
<dbReference type="CDD" id="cd07377">
    <property type="entry name" value="WHTH_GntR"/>
    <property type="match status" value="1"/>
</dbReference>
<organism evidence="5 6">
    <name type="scientific">Actinomadura miaoliensis</name>
    <dbReference type="NCBI Taxonomy" id="430685"/>
    <lineage>
        <taxon>Bacteria</taxon>
        <taxon>Bacillati</taxon>
        <taxon>Actinomycetota</taxon>
        <taxon>Actinomycetes</taxon>
        <taxon>Streptosporangiales</taxon>
        <taxon>Thermomonosporaceae</taxon>
        <taxon>Actinomadura</taxon>
    </lineage>
</organism>
<dbReference type="PANTHER" id="PTHR43537">
    <property type="entry name" value="TRANSCRIPTIONAL REGULATOR, GNTR FAMILY"/>
    <property type="match status" value="1"/>
</dbReference>
<evidence type="ECO:0000259" key="4">
    <source>
        <dbReference type="PROSITE" id="PS50949"/>
    </source>
</evidence>
<dbReference type="Gene3D" id="1.20.120.530">
    <property type="entry name" value="GntR ligand-binding domain-like"/>
    <property type="match status" value="1"/>
</dbReference>
<dbReference type="PROSITE" id="PS50949">
    <property type="entry name" value="HTH_GNTR"/>
    <property type="match status" value="1"/>
</dbReference>
<keyword evidence="1" id="KW-0805">Transcription regulation</keyword>
<dbReference type="Proteomes" id="UP001500683">
    <property type="component" value="Unassembled WGS sequence"/>
</dbReference>
<dbReference type="EMBL" id="BAAAZG010000056">
    <property type="protein sequence ID" value="GAA4097368.1"/>
    <property type="molecule type" value="Genomic_DNA"/>
</dbReference>
<sequence>MPVREQVGEQAEGRGGDRARDGGWIANIEAARADLARSSTAARVAGLLREQIIDGLLKPGERLPEGKLQKAADVSRNTLREAFRMLVEERLLVYQFNRGVFVRRVTPGDVTDLYLVRRILECEGVRAAPAAAPEALARLDAAVSRGERAAEQGRWPEVGAADIRFHEAVGALVGSRRVDEMLYRTLTELRLAFHEMVSPREFHEPYLRRNRLLTELITHGRIEAAERELRAYLDDAEAQLLQAYEAADRSTAG</sequence>
<dbReference type="InterPro" id="IPR036388">
    <property type="entry name" value="WH-like_DNA-bd_sf"/>
</dbReference>
<comment type="caution">
    <text evidence="5">The sequence shown here is derived from an EMBL/GenBank/DDBJ whole genome shotgun (WGS) entry which is preliminary data.</text>
</comment>
<evidence type="ECO:0000256" key="2">
    <source>
        <dbReference type="ARBA" id="ARBA00023125"/>
    </source>
</evidence>
<dbReference type="SMART" id="SM00895">
    <property type="entry name" value="FCD"/>
    <property type="match status" value="1"/>
</dbReference>
<dbReference type="RefSeq" id="WP_344956481.1">
    <property type="nucleotide sequence ID" value="NZ_BAAAZG010000056.1"/>
</dbReference>
<reference evidence="6" key="1">
    <citation type="journal article" date="2019" name="Int. J. Syst. Evol. Microbiol.">
        <title>The Global Catalogue of Microorganisms (GCM) 10K type strain sequencing project: providing services to taxonomists for standard genome sequencing and annotation.</title>
        <authorList>
            <consortium name="The Broad Institute Genomics Platform"/>
            <consortium name="The Broad Institute Genome Sequencing Center for Infectious Disease"/>
            <person name="Wu L."/>
            <person name="Ma J."/>
        </authorList>
    </citation>
    <scope>NUCLEOTIDE SEQUENCE [LARGE SCALE GENOMIC DNA]</scope>
    <source>
        <strain evidence="6">JCM 16702</strain>
    </source>
</reference>
<keyword evidence="3" id="KW-0804">Transcription</keyword>
<dbReference type="InterPro" id="IPR011711">
    <property type="entry name" value="GntR_C"/>
</dbReference>
<accession>A0ABP7WWW3</accession>